<accession>A0A371RIT7</accession>
<feature type="compositionally biased region" description="Low complexity" evidence="1">
    <location>
        <begin position="28"/>
        <end position="43"/>
    </location>
</feature>
<reference evidence="2 3" key="1">
    <citation type="submission" date="2018-08" db="EMBL/GenBank/DDBJ databases">
        <title>Parvularcula sp. SM1705, isolated from surface water of the South Sea China.</title>
        <authorList>
            <person name="Sun L."/>
        </authorList>
    </citation>
    <scope>NUCLEOTIDE SEQUENCE [LARGE SCALE GENOMIC DNA]</scope>
    <source>
        <strain evidence="2 3">SM1705</strain>
    </source>
</reference>
<organism evidence="2 3">
    <name type="scientific">Parvularcula marina</name>
    <dbReference type="NCBI Taxonomy" id="2292771"/>
    <lineage>
        <taxon>Bacteria</taxon>
        <taxon>Pseudomonadati</taxon>
        <taxon>Pseudomonadota</taxon>
        <taxon>Alphaproteobacteria</taxon>
        <taxon>Parvularculales</taxon>
        <taxon>Parvularculaceae</taxon>
        <taxon>Parvularcula</taxon>
    </lineage>
</organism>
<dbReference type="InParanoid" id="A0A371RIT7"/>
<evidence type="ECO:0000313" key="3">
    <source>
        <dbReference type="Proteomes" id="UP000264589"/>
    </source>
</evidence>
<comment type="caution">
    <text evidence="2">The sequence shown here is derived from an EMBL/GenBank/DDBJ whole genome shotgun (WGS) entry which is preliminary data.</text>
</comment>
<dbReference type="AlphaFoldDB" id="A0A371RIT7"/>
<proteinExistence type="predicted"/>
<name>A0A371RIT7_9PROT</name>
<keyword evidence="3" id="KW-1185">Reference proteome</keyword>
<dbReference type="EMBL" id="QUQO01000001">
    <property type="protein sequence ID" value="RFB05359.1"/>
    <property type="molecule type" value="Genomic_DNA"/>
</dbReference>
<evidence type="ECO:0000256" key="1">
    <source>
        <dbReference type="SAM" id="MobiDB-lite"/>
    </source>
</evidence>
<gene>
    <name evidence="2" type="ORF">DX908_08870</name>
</gene>
<feature type="region of interest" description="Disordered" evidence="1">
    <location>
        <begin position="1"/>
        <end position="43"/>
    </location>
</feature>
<sequence length="98" mass="10468">MRTDVPNPVPEVSRSAEAASLRKTQEGEAIIASSPSPQPSAESLFADVFPEPLPADLSAAERSEVYAQIFGNVEGPLPNERANAAERLFLTTANLFRG</sequence>
<evidence type="ECO:0000313" key="2">
    <source>
        <dbReference type="EMBL" id="RFB05359.1"/>
    </source>
</evidence>
<protein>
    <submittedName>
        <fullName evidence="2">Uncharacterized protein</fullName>
    </submittedName>
</protein>
<dbReference type="Proteomes" id="UP000264589">
    <property type="component" value="Unassembled WGS sequence"/>
</dbReference>